<feature type="signal peptide" evidence="3">
    <location>
        <begin position="1"/>
        <end position="25"/>
    </location>
</feature>
<proteinExistence type="inferred from homology"/>
<dbReference type="Pfam" id="PF00496">
    <property type="entry name" value="SBP_bac_5"/>
    <property type="match status" value="1"/>
</dbReference>
<feature type="domain" description="Solute-binding protein family 5" evidence="4">
    <location>
        <begin position="69"/>
        <end position="260"/>
    </location>
</feature>
<comment type="similarity">
    <text evidence="2">Belongs to the bacterial solute-binding protein 5 family.</text>
</comment>
<comment type="subcellular location">
    <subcellularLocation>
        <location evidence="1">Periplasm</location>
    </subcellularLocation>
</comment>
<keyword evidence="3" id="KW-0732">Signal</keyword>
<evidence type="ECO:0000256" key="1">
    <source>
        <dbReference type="ARBA" id="ARBA00004418"/>
    </source>
</evidence>
<gene>
    <name evidence="5" type="ORF">KUL25_12350</name>
</gene>
<feature type="chain" id="PRO_5036787932" description="Solute-binding protein family 5 domain-containing protein" evidence="3">
    <location>
        <begin position="26"/>
        <end position="282"/>
    </location>
</feature>
<dbReference type="GO" id="GO:1904680">
    <property type="term" value="F:peptide transmembrane transporter activity"/>
    <property type="evidence" value="ECO:0007669"/>
    <property type="project" value="TreeGrafter"/>
</dbReference>
<dbReference type="InterPro" id="IPR000914">
    <property type="entry name" value="SBP_5_dom"/>
</dbReference>
<keyword evidence="6" id="KW-1185">Reference proteome</keyword>
<dbReference type="Proteomes" id="UP000693972">
    <property type="component" value="Unassembled WGS sequence"/>
</dbReference>
<dbReference type="AlphaFoldDB" id="A0A975TSV2"/>
<dbReference type="InterPro" id="IPR039424">
    <property type="entry name" value="SBP_5"/>
</dbReference>
<evidence type="ECO:0000313" key="6">
    <source>
        <dbReference type="Proteomes" id="UP000693972"/>
    </source>
</evidence>
<dbReference type="PANTHER" id="PTHR30290:SF83">
    <property type="entry name" value="ABC TRANSPORTER SUBSTRATE-BINDING PROTEIN"/>
    <property type="match status" value="1"/>
</dbReference>
<sequence length="282" mass="30174">MTIPVIRRVAILAVAATLPALPLAAQELRIGLASEAASADPHFHNVGPNNQLRRNVFESLVGTDETQQLRPQLAASWEATSDTTWQFNLRDDVTFSDGSPFTAYDVVYTVCRIPGVPDSPSLFTTCTGAITDLEVPDPHTLIVHSAAPYPLMPTELSTFGIISAQANGVDGATIEFSPEGCGDLNYTATQAFNDGLAAIGTGPFLMESFRRGESVELVRNPDYWGEAAPWERVSMLPLTSDGPRLAALIAGDVDLVEPPPCRILSVCAPMTRCASCRVSRTG</sequence>
<protein>
    <recommendedName>
        <fullName evidence="4">Solute-binding protein family 5 domain-containing protein</fullName>
    </recommendedName>
</protein>
<dbReference type="EMBL" id="CP078073">
    <property type="protein sequence ID" value="QXL86266.1"/>
    <property type="molecule type" value="Genomic_DNA"/>
</dbReference>
<dbReference type="PANTHER" id="PTHR30290">
    <property type="entry name" value="PERIPLASMIC BINDING COMPONENT OF ABC TRANSPORTER"/>
    <property type="match status" value="1"/>
</dbReference>
<dbReference type="EMBL" id="JAIMBW010000001">
    <property type="protein sequence ID" value="MBY4893553.1"/>
    <property type="molecule type" value="Genomic_DNA"/>
</dbReference>
<dbReference type="GO" id="GO:0015833">
    <property type="term" value="P:peptide transport"/>
    <property type="evidence" value="ECO:0007669"/>
    <property type="project" value="TreeGrafter"/>
</dbReference>
<dbReference type="SUPFAM" id="SSF53850">
    <property type="entry name" value="Periplasmic binding protein-like II"/>
    <property type="match status" value="1"/>
</dbReference>
<evidence type="ECO:0000256" key="3">
    <source>
        <dbReference type="SAM" id="SignalP"/>
    </source>
</evidence>
<evidence type="ECO:0000256" key="2">
    <source>
        <dbReference type="ARBA" id="ARBA00005695"/>
    </source>
</evidence>
<name>A0A975TSV2_9RHOB</name>
<evidence type="ECO:0000313" key="5">
    <source>
        <dbReference type="EMBL" id="QXL86266.1"/>
    </source>
</evidence>
<evidence type="ECO:0000259" key="4">
    <source>
        <dbReference type="Pfam" id="PF00496"/>
    </source>
</evidence>
<dbReference type="Gene3D" id="3.40.190.10">
    <property type="entry name" value="Periplasmic binding protein-like II"/>
    <property type="match status" value="1"/>
</dbReference>
<accession>A0A975TSV2</accession>
<organism evidence="5">
    <name type="scientific">Gymnodinialimonas phycosphaerae</name>
    <dbReference type="NCBI Taxonomy" id="2841589"/>
    <lineage>
        <taxon>Bacteria</taxon>
        <taxon>Pseudomonadati</taxon>
        <taxon>Pseudomonadota</taxon>
        <taxon>Alphaproteobacteria</taxon>
        <taxon>Rhodobacterales</taxon>
        <taxon>Paracoccaceae</taxon>
        <taxon>Gymnodinialimonas</taxon>
    </lineage>
</organism>
<reference evidence="5 6" key="1">
    <citation type="submission" date="2021-07" db="EMBL/GenBank/DDBJ databases">
        <title>Karlodiniumbacter phycospheric gen. nov., sp. nov., a phycosphere bacterium isolated from karlodinium veneficum.</title>
        <authorList>
            <person name="Peng Y."/>
            <person name="Jiang L."/>
            <person name="Lee J."/>
        </authorList>
    </citation>
    <scope>NUCLEOTIDE SEQUENCE</scope>
    <source>
        <strain evidence="5 6">N5</strain>
    </source>
</reference>